<evidence type="ECO:0000313" key="1">
    <source>
        <dbReference type="EMBL" id="CAG9703700.1"/>
    </source>
</evidence>
<evidence type="ECO:0000313" key="2">
    <source>
        <dbReference type="Proteomes" id="UP000789738"/>
    </source>
</evidence>
<name>A0AA86JHF5_9CLOT</name>
<protein>
    <submittedName>
        <fullName evidence="1">Uncharacterized protein</fullName>
    </submittedName>
</protein>
<organism evidence="1 2">
    <name type="scientific">Clostridium neonatale</name>
    <dbReference type="NCBI Taxonomy" id="137838"/>
    <lineage>
        <taxon>Bacteria</taxon>
        <taxon>Bacillati</taxon>
        <taxon>Bacillota</taxon>
        <taxon>Clostridia</taxon>
        <taxon>Eubacteriales</taxon>
        <taxon>Clostridiaceae</taxon>
        <taxon>Clostridium</taxon>
    </lineage>
</organism>
<gene>
    <name evidence="1" type="ORF">CNEO_40779</name>
</gene>
<dbReference type="Proteomes" id="UP000789738">
    <property type="component" value="Unassembled WGS sequence"/>
</dbReference>
<dbReference type="EMBL" id="CAKJVE010000004">
    <property type="protein sequence ID" value="CAG9703700.1"/>
    <property type="molecule type" value="Genomic_DNA"/>
</dbReference>
<accession>A0AA86JHF5</accession>
<dbReference type="AlphaFoldDB" id="A0AA86JHF5"/>
<comment type="caution">
    <text evidence="1">The sequence shown here is derived from an EMBL/GenBank/DDBJ whole genome shotgun (WGS) entry which is preliminary data.</text>
</comment>
<dbReference type="RefSeq" id="WP_210886726.1">
    <property type="nucleotide sequence ID" value="NZ_CAKJVE010000004.1"/>
</dbReference>
<sequence>MNKKDLLNFIERVESKAIKSVEEKWNKHIEAKKDEVFSKYKEKLDMYQSTFNNFSTNLTNLLTDMKEDQEVAYSGHYYINDSLRCLARIEEIVRENSSFNGQVMKLKQARNKEIEEVRFNYKKVYMVSKDMSSAKKIAEYLEGLGFDISTLKEDEMKYLSTDIDKSKLFVCGENH</sequence>
<reference evidence="1" key="1">
    <citation type="submission" date="2021-10" db="EMBL/GenBank/DDBJ databases">
        <authorList>
            <person name="Mesa V."/>
        </authorList>
    </citation>
    <scope>NUCLEOTIDE SEQUENCE</scope>
    <source>
        <strain evidence="1">CC3_PB</strain>
    </source>
</reference>
<proteinExistence type="predicted"/>